<dbReference type="PROSITE" id="PS51257">
    <property type="entry name" value="PROKAR_LIPOPROTEIN"/>
    <property type="match status" value="1"/>
</dbReference>
<dbReference type="PRINTS" id="PR00132">
    <property type="entry name" value="GLHYDRLASE2"/>
</dbReference>
<dbReference type="GO" id="GO:0004553">
    <property type="term" value="F:hydrolase activity, hydrolyzing O-glycosyl compounds"/>
    <property type="evidence" value="ECO:0007669"/>
    <property type="project" value="InterPro"/>
</dbReference>
<dbReference type="Gene3D" id="2.60.40.10">
    <property type="entry name" value="Immunoglobulins"/>
    <property type="match status" value="3"/>
</dbReference>
<dbReference type="AlphaFoldDB" id="A0A4R6HA27"/>
<dbReference type="InterPro" id="IPR036156">
    <property type="entry name" value="Beta-gal/glucu_dom_sf"/>
</dbReference>
<evidence type="ECO:0000256" key="1">
    <source>
        <dbReference type="ARBA" id="ARBA00007401"/>
    </source>
</evidence>
<dbReference type="Gene3D" id="2.60.120.260">
    <property type="entry name" value="Galactose-binding domain-like"/>
    <property type="match status" value="1"/>
</dbReference>
<feature type="domain" description="DUF4982" evidence="7">
    <location>
        <begin position="635"/>
        <end position="697"/>
    </location>
</feature>
<name>A0A4R6HA27_9BACT</name>
<dbReference type="InterPro" id="IPR006101">
    <property type="entry name" value="Glyco_hydro_2"/>
</dbReference>
<evidence type="ECO:0000259" key="5">
    <source>
        <dbReference type="Pfam" id="PF02836"/>
    </source>
</evidence>
<evidence type="ECO:0000259" key="7">
    <source>
        <dbReference type="Pfam" id="PF16355"/>
    </source>
</evidence>
<evidence type="ECO:0000256" key="3">
    <source>
        <dbReference type="ARBA" id="ARBA00023295"/>
    </source>
</evidence>
<dbReference type="RefSeq" id="WP_166642801.1">
    <property type="nucleotide sequence ID" value="NZ_SNWI01000001.1"/>
</dbReference>
<evidence type="ECO:0000313" key="9">
    <source>
        <dbReference type="EMBL" id="TDO05363.1"/>
    </source>
</evidence>
<dbReference type="SUPFAM" id="SSF49785">
    <property type="entry name" value="Galactose-binding domain-like"/>
    <property type="match status" value="1"/>
</dbReference>
<evidence type="ECO:0000259" key="4">
    <source>
        <dbReference type="Pfam" id="PF00703"/>
    </source>
</evidence>
<dbReference type="Pfam" id="PF18565">
    <property type="entry name" value="Glyco_hydro2_C5"/>
    <property type="match status" value="1"/>
</dbReference>
<dbReference type="InterPro" id="IPR048229">
    <property type="entry name" value="GalB-like"/>
</dbReference>
<dbReference type="SUPFAM" id="SSF51445">
    <property type="entry name" value="(Trans)glycosidases"/>
    <property type="match status" value="1"/>
</dbReference>
<evidence type="ECO:0000313" key="10">
    <source>
        <dbReference type="Proteomes" id="UP000294848"/>
    </source>
</evidence>
<dbReference type="Pfam" id="PF00703">
    <property type="entry name" value="Glyco_hydro_2"/>
    <property type="match status" value="1"/>
</dbReference>
<dbReference type="InterPro" id="IPR051913">
    <property type="entry name" value="GH2_Domain-Containing"/>
</dbReference>
<dbReference type="InterPro" id="IPR006104">
    <property type="entry name" value="Glyco_hydro_2_N"/>
</dbReference>
<protein>
    <submittedName>
        <fullName evidence="9">Beta-galactosidase</fullName>
    </submittedName>
</protein>
<comment type="caution">
    <text evidence="9">The sequence shown here is derived from an EMBL/GenBank/DDBJ whole genome shotgun (WGS) entry which is preliminary data.</text>
</comment>
<sequence>MKINVISTLFVILSALSCSQNNNNNPRNTILLDTDWFFHNGEVSGGEKQQPSMDGWEQVMVPHDWAISGEFDEMIDAQEAIVIEDGERVPRLRTGRTGGLPHIGIGWYQRTLAIPQNWKDKRIHLEFDGAMSHAKIYVNEQYVGEWPYGYASFGFDITDFIQPGGENLLAVRLENKPFSSRWYPGAGIYRNVRMVATNPVHVKRWGTYITTPDIEQGEGTVNLQATVLNQSGQLRELSLLTEIINSEGLVVSKNEQPFSIEEEQVIDQQFIVHSPDLWEIDNPACYRAVTHIMDGTKELDRYETSFGFRYFEFTSNNGFFLNGKNLKLNGVCMHHDLGPLGAAVNESALRRQLEILQEMGCNAIRTSHNPPTPELLKLSDEMGMLIIDEAFDEWKYPKLENGYHTLWDDWAEKDLVAFIHRDRNHPSVIMWSIGNEIREQGIEGGEKYCQFLVGICKREDPTRPTTAGFNNWKGAIKNGFANIVDVPGWNYKPQHYKFIHEKFPDWKMYGSETASTVSSRGEYFFPAEVKVHYTREPYHCSSYDMEYPRWATSPDTEFAAQDSFAFMAGEFVWTGFDYLGEPTPYNIEWPSRSSYFGIIDLCGIPKDRYYLYQSKWSDKDVLHLLPHWNWEGKEGEIIPVHCYTSFQKAELFLNGQSLGIQEKDPTQLYRKYRLVWDVPYEAGELKVVALDENNQPVKETVVRTAGKPAAIKLDAYSESIKADGKALAFITVSVVDSQGTLCPKANNLIQFTIDGVGTLKAVGNGDPTSLESFVQPQRKLFNGQCMVYVQNNGTPGEIHVRAKSAGLKESVKTITTEL</sequence>
<dbReference type="InterPro" id="IPR006103">
    <property type="entry name" value="Glyco_hydro_2_cat"/>
</dbReference>
<proteinExistence type="inferred from homology"/>
<dbReference type="Pfam" id="PF02836">
    <property type="entry name" value="Glyco_hydro_2_C"/>
    <property type="match status" value="1"/>
</dbReference>
<dbReference type="InterPro" id="IPR032311">
    <property type="entry name" value="DUF4982"/>
</dbReference>
<dbReference type="EMBL" id="SNWI01000001">
    <property type="protein sequence ID" value="TDO05363.1"/>
    <property type="molecule type" value="Genomic_DNA"/>
</dbReference>
<organism evidence="9 10">
    <name type="scientific">Sunxiuqinia elliptica</name>
    <dbReference type="NCBI Taxonomy" id="655355"/>
    <lineage>
        <taxon>Bacteria</taxon>
        <taxon>Pseudomonadati</taxon>
        <taxon>Bacteroidota</taxon>
        <taxon>Bacteroidia</taxon>
        <taxon>Marinilabiliales</taxon>
        <taxon>Prolixibacteraceae</taxon>
        <taxon>Sunxiuqinia</taxon>
    </lineage>
</organism>
<dbReference type="GO" id="GO:0005975">
    <property type="term" value="P:carbohydrate metabolic process"/>
    <property type="evidence" value="ECO:0007669"/>
    <property type="project" value="InterPro"/>
</dbReference>
<gene>
    <name evidence="9" type="ORF">DET52_101721</name>
</gene>
<dbReference type="InterPro" id="IPR008979">
    <property type="entry name" value="Galactose-bd-like_sf"/>
</dbReference>
<evidence type="ECO:0000259" key="8">
    <source>
        <dbReference type="Pfam" id="PF18565"/>
    </source>
</evidence>
<dbReference type="InterPro" id="IPR013783">
    <property type="entry name" value="Ig-like_fold"/>
</dbReference>
<dbReference type="Pfam" id="PF16355">
    <property type="entry name" value="DUF4982"/>
    <property type="match status" value="1"/>
</dbReference>
<accession>A0A4R6HA27</accession>
<feature type="domain" description="Glycosyl hydrolases family 2 sugar binding" evidence="6">
    <location>
        <begin position="104"/>
        <end position="192"/>
    </location>
</feature>
<dbReference type="NCBIfam" id="NF041463">
    <property type="entry name" value="GalB"/>
    <property type="match status" value="1"/>
</dbReference>
<keyword evidence="3" id="KW-0326">Glycosidase</keyword>
<reference evidence="9 10" key="1">
    <citation type="submission" date="2019-03" db="EMBL/GenBank/DDBJ databases">
        <title>Freshwater and sediment microbial communities from various areas in North America, analyzing microbe dynamics in response to fracking.</title>
        <authorList>
            <person name="Lamendella R."/>
        </authorList>
    </citation>
    <scope>NUCLEOTIDE SEQUENCE [LARGE SCALE GENOMIC DNA]</scope>
    <source>
        <strain evidence="9 10">114D</strain>
    </source>
</reference>
<dbReference type="Proteomes" id="UP000294848">
    <property type="component" value="Unassembled WGS sequence"/>
</dbReference>
<feature type="domain" description="Glycoside hydrolase family 2 immunoglobulin-like beta-sandwich" evidence="4">
    <location>
        <begin position="208"/>
        <end position="309"/>
    </location>
</feature>
<evidence type="ECO:0000259" key="6">
    <source>
        <dbReference type="Pfam" id="PF02837"/>
    </source>
</evidence>
<feature type="domain" description="Glycoside hydrolase family 2" evidence="8">
    <location>
        <begin position="711"/>
        <end position="810"/>
    </location>
</feature>
<dbReference type="Pfam" id="PF02837">
    <property type="entry name" value="Glyco_hydro_2_N"/>
    <property type="match status" value="1"/>
</dbReference>
<dbReference type="InterPro" id="IPR023232">
    <property type="entry name" value="Glyco_hydro_2_AS"/>
</dbReference>
<dbReference type="PANTHER" id="PTHR42732:SF1">
    <property type="entry name" value="BETA-MANNOSIDASE"/>
    <property type="match status" value="1"/>
</dbReference>
<comment type="similarity">
    <text evidence="1">Belongs to the glycosyl hydrolase 2 family.</text>
</comment>
<dbReference type="InterPro" id="IPR006102">
    <property type="entry name" value="Ig-like_GH2"/>
</dbReference>
<dbReference type="PANTHER" id="PTHR42732">
    <property type="entry name" value="BETA-GALACTOSIDASE"/>
    <property type="match status" value="1"/>
</dbReference>
<evidence type="ECO:0000256" key="2">
    <source>
        <dbReference type="ARBA" id="ARBA00022801"/>
    </source>
</evidence>
<dbReference type="PROSITE" id="PS00608">
    <property type="entry name" value="GLYCOSYL_HYDROL_F2_2"/>
    <property type="match status" value="1"/>
</dbReference>
<keyword evidence="2" id="KW-0378">Hydrolase</keyword>
<dbReference type="SUPFAM" id="SSF49303">
    <property type="entry name" value="beta-Galactosidase/glucuronidase domain"/>
    <property type="match status" value="1"/>
</dbReference>
<dbReference type="Gene3D" id="3.20.20.80">
    <property type="entry name" value="Glycosidases"/>
    <property type="match status" value="1"/>
</dbReference>
<dbReference type="InterPro" id="IPR040605">
    <property type="entry name" value="Glyco_hydro2_dom5"/>
</dbReference>
<dbReference type="InterPro" id="IPR017853">
    <property type="entry name" value="GH"/>
</dbReference>
<feature type="domain" description="Glycoside hydrolase family 2 catalytic" evidence="5">
    <location>
        <begin position="316"/>
        <end position="483"/>
    </location>
</feature>